<evidence type="ECO:0000313" key="2">
    <source>
        <dbReference type="EMBL" id="EMI16080.1"/>
    </source>
</evidence>
<sequence>MQLKNAAAQQTDQQSAWKLARRLLWFLSPLLLIALVTELSLWKTGETWPAIYAVRQQQIAAEETIYCRDFLSQQFGVYKFATIKRRNPEIVAIGSSRVMQIRDFMFSPLQESFYNAGGMTQSVTELGEYVELLEQDKLPNPKVAIIGIDPWWLKSEYHRDKSWLAQQDEAFQFASHINALKRIVRQNRFSELYTAVTHSDRSPFFGYRCIGTAASKYGSGFRKDGSWQYSPQIILELAQQQQYVDREVPPIIDRIHSHFGNFSAPATWDEEKSARLLSLIQRLQTRGTEVLVVMPPYSSDCIHSLSVDADLKQWWDAYQQGFVDTLRVHGITVLPASDPSQYGLDDTYMIDGYHPGEVFMGHIVLELLRSAPQESLLQQVNAQALRAKLDSAFSPLGFAAPQRHSPRVTMRSPSR</sequence>
<keyword evidence="1" id="KW-0812">Transmembrane</keyword>
<dbReference type="Proteomes" id="UP000011991">
    <property type="component" value="Unassembled WGS sequence"/>
</dbReference>
<evidence type="ECO:0000256" key="1">
    <source>
        <dbReference type="SAM" id="Phobius"/>
    </source>
</evidence>
<reference evidence="2 3" key="1">
    <citation type="journal article" date="2013" name="Mar. Genomics">
        <title>Expression of sulfatases in Rhodopirellula baltica and the diversity of sulfatases in the genus Rhodopirellula.</title>
        <authorList>
            <person name="Wegner C.E."/>
            <person name="Richter-Heitmann T."/>
            <person name="Klindworth A."/>
            <person name="Klockow C."/>
            <person name="Richter M."/>
            <person name="Achstetter T."/>
            <person name="Glockner F.O."/>
            <person name="Harder J."/>
        </authorList>
    </citation>
    <scope>NUCLEOTIDE SEQUENCE [LARGE SCALE GENOMIC DNA]</scope>
    <source>
        <strain evidence="2 3">SM1</strain>
    </source>
</reference>
<feature type="transmembrane region" description="Helical" evidence="1">
    <location>
        <begin position="23"/>
        <end position="42"/>
    </location>
</feature>
<dbReference type="AlphaFoldDB" id="M5R9M5"/>
<keyword evidence="1" id="KW-0472">Membrane</keyword>
<keyword evidence="1" id="KW-1133">Transmembrane helix</keyword>
<protein>
    <submittedName>
        <fullName evidence="2">Uncharacterized protein</fullName>
    </submittedName>
</protein>
<name>M5R9M5_9BACT</name>
<dbReference type="EMBL" id="ANOG01000999">
    <property type="protein sequence ID" value="EMI16080.1"/>
    <property type="molecule type" value="Genomic_DNA"/>
</dbReference>
<evidence type="ECO:0000313" key="3">
    <source>
        <dbReference type="Proteomes" id="UP000011991"/>
    </source>
</evidence>
<dbReference type="PATRIC" id="fig|1265738.3.peg.6989"/>
<keyword evidence="3" id="KW-1185">Reference proteome</keyword>
<gene>
    <name evidence="2" type="ORF">RMSM_07003</name>
</gene>
<dbReference type="OrthoDB" id="1491688at2"/>
<accession>M5R9M5</accession>
<proteinExistence type="predicted"/>
<organism evidence="2 3">
    <name type="scientific">Rhodopirellula maiorica SM1</name>
    <dbReference type="NCBI Taxonomy" id="1265738"/>
    <lineage>
        <taxon>Bacteria</taxon>
        <taxon>Pseudomonadati</taxon>
        <taxon>Planctomycetota</taxon>
        <taxon>Planctomycetia</taxon>
        <taxon>Pirellulales</taxon>
        <taxon>Pirellulaceae</taxon>
        <taxon>Novipirellula</taxon>
    </lineage>
</organism>
<dbReference type="SUPFAM" id="SSF52266">
    <property type="entry name" value="SGNH hydrolase"/>
    <property type="match status" value="1"/>
</dbReference>
<dbReference type="RefSeq" id="WP_008707607.1">
    <property type="nucleotide sequence ID" value="NZ_ANOG01000999.1"/>
</dbReference>
<comment type="caution">
    <text evidence="2">The sequence shown here is derived from an EMBL/GenBank/DDBJ whole genome shotgun (WGS) entry which is preliminary data.</text>
</comment>